<evidence type="ECO:0000256" key="4">
    <source>
        <dbReference type="ARBA" id="ARBA00022475"/>
    </source>
</evidence>
<dbReference type="PATRIC" id="fig|1156395.6.peg.1522"/>
<dbReference type="RefSeq" id="WP_067618410.1">
    <property type="nucleotide sequence ID" value="NZ_MAGO01000007.1"/>
</dbReference>
<dbReference type="GO" id="GO:0048472">
    <property type="term" value="F:threonine-phosphate decarboxylase activity"/>
    <property type="evidence" value="ECO:0007669"/>
    <property type="project" value="InterPro"/>
</dbReference>
<comment type="subcellular location">
    <subcellularLocation>
        <location evidence="1 9">Cell membrane</location>
        <topology evidence="1 9">Multi-pass membrane protein</topology>
    </subcellularLocation>
</comment>
<comment type="caution">
    <text evidence="9">Lacks conserved residue(s) required for the propagation of feature annotation.</text>
</comment>
<feature type="transmembrane region" description="Helical" evidence="9">
    <location>
        <begin position="53"/>
        <end position="72"/>
    </location>
</feature>
<dbReference type="GO" id="GO:0015420">
    <property type="term" value="F:ABC-type vitamin B12 transporter activity"/>
    <property type="evidence" value="ECO:0007669"/>
    <property type="project" value="UniProtKB-UniRule"/>
</dbReference>
<dbReference type="Proteomes" id="UP000093080">
    <property type="component" value="Unassembled WGS sequence"/>
</dbReference>
<gene>
    <name evidence="9" type="primary">cobD</name>
    <name evidence="10" type="ORF">DBT_1508</name>
</gene>
<evidence type="ECO:0000256" key="6">
    <source>
        <dbReference type="ARBA" id="ARBA00022692"/>
    </source>
</evidence>
<dbReference type="PANTHER" id="PTHR34308:SF1">
    <property type="entry name" value="COBALAMIN BIOSYNTHESIS PROTEIN CBIB"/>
    <property type="match status" value="1"/>
</dbReference>
<evidence type="ECO:0000256" key="1">
    <source>
        <dbReference type="ARBA" id="ARBA00004651"/>
    </source>
</evidence>
<evidence type="ECO:0000256" key="2">
    <source>
        <dbReference type="ARBA" id="ARBA00004953"/>
    </source>
</evidence>
<keyword evidence="5 9" id="KW-0169">Cobalamin biosynthesis</keyword>
<accession>A0A1B9F524</accession>
<dbReference type="EMBL" id="MAGO01000007">
    <property type="protein sequence ID" value="OCC15022.1"/>
    <property type="molecule type" value="Genomic_DNA"/>
</dbReference>
<dbReference type="InterPro" id="IPR004485">
    <property type="entry name" value="Cobalamin_biosynth_CobD/CbiB"/>
</dbReference>
<protein>
    <recommendedName>
        <fullName evidence="9">Cobalamin biosynthesis protein CobD</fullName>
    </recommendedName>
</protein>
<dbReference type="GO" id="GO:0005886">
    <property type="term" value="C:plasma membrane"/>
    <property type="evidence" value="ECO:0007669"/>
    <property type="project" value="UniProtKB-SubCell"/>
</dbReference>
<dbReference type="AlphaFoldDB" id="A0A1B9F524"/>
<reference evidence="10 11" key="1">
    <citation type="submission" date="2016-06" db="EMBL/GenBank/DDBJ databases">
        <title>Respiratory ammonification of nitrate coupled to the oxidation of elemental sulfur in deep-sea autotrophic thermophilic bacteria.</title>
        <authorList>
            <person name="Slobodkina G.B."/>
            <person name="Mardanov A.V."/>
            <person name="Ravin N.V."/>
            <person name="Frolova A.A."/>
            <person name="Viryasiv M.B."/>
            <person name="Chernyh N.A."/>
            <person name="Bonch-Osmolovskaya E.A."/>
            <person name="Slobodkin A.I."/>
        </authorList>
    </citation>
    <scope>NUCLEOTIDE SEQUENCE [LARGE SCALE GENOMIC DNA]</scope>
    <source>
        <strain evidence="10 11">S69</strain>
    </source>
</reference>
<comment type="pathway">
    <text evidence="2 9">Cofactor biosynthesis; adenosylcobalamin biosynthesis.</text>
</comment>
<keyword evidence="6 9" id="KW-0812">Transmembrane</keyword>
<dbReference type="GO" id="GO:0009236">
    <property type="term" value="P:cobalamin biosynthetic process"/>
    <property type="evidence" value="ECO:0007669"/>
    <property type="project" value="UniProtKB-UniRule"/>
</dbReference>
<evidence type="ECO:0000256" key="3">
    <source>
        <dbReference type="ARBA" id="ARBA00006263"/>
    </source>
</evidence>
<sequence length="319" mass="34871">MVEPIQVLAIAILLDLLLGDPEFHLHPVRIIGYSIQYVERLLKPVPINETLKGIFLATLIPCTFFFVSHLLIRFAWTHGALAGTITSGIILYFTLGLRSLGEEAMVVANALDQGDLGLARIRLARIVGRETKGLDATEISRAAIETVGENFVDAVLAPLFYWAIGGAALAVFYRAVNTLDAMVGYKDKKYKRLGWASARLDDLLNFIPSRISPVFIAIATLFLGKWQPNIIKKALIDGKGHESPNSGISEAAFSHALGVRLGGPTHYREGIKNRAFLNPEGAPPTAKDIRRAVKLLHISALMFALVLGIISHLKTFSIN</sequence>
<keyword evidence="8 9" id="KW-0472">Membrane</keyword>
<dbReference type="Pfam" id="PF03186">
    <property type="entry name" value="CobD_Cbib"/>
    <property type="match status" value="1"/>
</dbReference>
<evidence type="ECO:0000313" key="11">
    <source>
        <dbReference type="Proteomes" id="UP000093080"/>
    </source>
</evidence>
<comment type="similarity">
    <text evidence="3 9">Belongs to the CobD/CbiB family.</text>
</comment>
<proteinExistence type="inferred from homology"/>
<feature type="transmembrane region" description="Helical" evidence="9">
    <location>
        <begin position="295"/>
        <end position="313"/>
    </location>
</feature>
<evidence type="ECO:0000256" key="8">
    <source>
        <dbReference type="ARBA" id="ARBA00023136"/>
    </source>
</evidence>
<evidence type="ECO:0000256" key="7">
    <source>
        <dbReference type="ARBA" id="ARBA00022989"/>
    </source>
</evidence>
<feature type="transmembrane region" description="Helical" evidence="9">
    <location>
        <begin position="79"/>
        <end position="97"/>
    </location>
</feature>
<organism evidence="10 11">
    <name type="scientific">Dissulfuribacter thermophilus</name>
    <dbReference type="NCBI Taxonomy" id="1156395"/>
    <lineage>
        <taxon>Bacteria</taxon>
        <taxon>Pseudomonadati</taxon>
        <taxon>Thermodesulfobacteriota</taxon>
        <taxon>Dissulfuribacteria</taxon>
        <taxon>Dissulfuribacterales</taxon>
        <taxon>Dissulfuribacteraceae</taxon>
        <taxon>Dissulfuribacter</taxon>
    </lineage>
</organism>
<keyword evidence="4 9" id="KW-1003">Cell membrane</keyword>
<dbReference type="OrthoDB" id="9811967at2"/>
<dbReference type="STRING" id="1156395.DBT_1508"/>
<evidence type="ECO:0000313" key="10">
    <source>
        <dbReference type="EMBL" id="OCC15022.1"/>
    </source>
</evidence>
<evidence type="ECO:0000256" key="5">
    <source>
        <dbReference type="ARBA" id="ARBA00022573"/>
    </source>
</evidence>
<keyword evidence="11" id="KW-1185">Reference proteome</keyword>
<dbReference type="NCBIfam" id="TIGR00380">
    <property type="entry name" value="cobal_cbiB"/>
    <property type="match status" value="1"/>
</dbReference>
<comment type="function">
    <text evidence="9">Converts cobyric acid to cobinamide by the addition of aminopropanol on the F carboxylic group.</text>
</comment>
<dbReference type="PANTHER" id="PTHR34308">
    <property type="entry name" value="COBALAMIN BIOSYNTHESIS PROTEIN CBIB"/>
    <property type="match status" value="1"/>
</dbReference>
<dbReference type="HAMAP" id="MF_00024">
    <property type="entry name" value="CobD_CbiB"/>
    <property type="match status" value="1"/>
</dbReference>
<name>A0A1B9F524_9BACT</name>
<feature type="transmembrane region" description="Helical" evidence="9">
    <location>
        <begin position="159"/>
        <end position="176"/>
    </location>
</feature>
<evidence type="ECO:0000256" key="9">
    <source>
        <dbReference type="HAMAP-Rule" id="MF_00024"/>
    </source>
</evidence>
<keyword evidence="7 9" id="KW-1133">Transmembrane helix</keyword>
<dbReference type="UniPathway" id="UPA00148"/>
<comment type="caution">
    <text evidence="10">The sequence shown here is derived from an EMBL/GenBank/DDBJ whole genome shotgun (WGS) entry which is preliminary data.</text>
</comment>